<organism evidence="1 2">
    <name type="scientific">Williamsia maris</name>
    <dbReference type="NCBI Taxonomy" id="72806"/>
    <lineage>
        <taxon>Bacteria</taxon>
        <taxon>Bacillati</taxon>
        <taxon>Actinomycetota</taxon>
        <taxon>Actinomycetes</taxon>
        <taxon>Mycobacteriales</taxon>
        <taxon>Nocardiaceae</taxon>
        <taxon>Williamsia</taxon>
    </lineage>
</organism>
<protein>
    <submittedName>
        <fullName evidence="1">Organic hydroperoxide reductase OsmC/OhrA</fullName>
    </submittedName>
</protein>
<keyword evidence="2" id="KW-1185">Reference proteome</keyword>
<evidence type="ECO:0000313" key="1">
    <source>
        <dbReference type="EMBL" id="MCP2176580.1"/>
    </source>
</evidence>
<dbReference type="PANTHER" id="PTHR42830">
    <property type="entry name" value="OSMOTICALLY INDUCIBLE FAMILY PROTEIN"/>
    <property type="match status" value="1"/>
</dbReference>
<dbReference type="Gene3D" id="3.30.300.20">
    <property type="match status" value="1"/>
</dbReference>
<dbReference type="InterPro" id="IPR036102">
    <property type="entry name" value="OsmC/Ohrsf"/>
</dbReference>
<reference evidence="1 2" key="1">
    <citation type="submission" date="2022-06" db="EMBL/GenBank/DDBJ databases">
        <title>Genomic Encyclopedia of Archaeal and Bacterial Type Strains, Phase II (KMG-II): from individual species to whole genera.</title>
        <authorList>
            <person name="Goeker M."/>
        </authorList>
    </citation>
    <scope>NUCLEOTIDE SEQUENCE [LARGE SCALE GENOMIC DNA]</scope>
    <source>
        <strain evidence="1 2">DSM 44693</strain>
    </source>
</reference>
<evidence type="ECO:0000313" key="2">
    <source>
        <dbReference type="Proteomes" id="UP001206895"/>
    </source>
</evidence>
<dbReference type="InterPro" id="IPR015946">
    <property type="entry name" value="KH_dom-like_a/b"/>
</dbReference>
<dbReference type="EMBL" id="JAMTCJ010000002">
    <property type="protein sequence ID" value="MCP2176580.1"/>
    <property type="molecule type" value="Genomic_DNA"/>
</dbReference>
<dbReference type="PANTHER" id="PTHR42830:SF2">
    <property type="entry name" value="OSMC_OHR FAMILY PROTEIN"/>
    <property type="match status" value="1"/>
</dbReference>
<sequence>MAREHQYRLDVTWTGNQGAGTANYRGYSRDHTVESENTEAVLGSADASFRGDATRWNPEQLFLASIANCHMLWYLHLAVRAGVVVTNYRDKPTATMREDTDGGGEFTLVALHPHVTISGSSDVDVAAKLHGDVAQFCFIARSVRVPIEHHPVIEVALH</sequence>
<gene>
    <name evidence="1" type="ORF">LX13_002399</name>
</gene>
<dbReference type="Pfam" id="PF02566">
    <property type="entry name" value="OsmC"/>
    <property type="match status" value="1"/>
</dbReference>
<dbReference type="SUPFAM" id="SSF82784">
    <property type="entry name" value="OsmC-like"/>
    <property type="match status" value="1"/>
</dbReference>
<comment type="caution">
    <text evidence="1">The sequence shown here is derived from an EMBL/GenBank/DDBJ whole genome shotgun (WGS) entry which is preliminary data.</text>
</comment>
<proteinExistence type="predicted"/>
<accession>A0ABT1HHQ5</accession>
<dbReference type="Proteomes" id="UP001206895">
    <property type="component" value="Unassembled WGS sequence"/>
</dbReference>
<dbReference type="InterPro" id="IPR052707">
    <property type="entry name" value="OsmC_Ohr_Peroxiredoxin"/>
</dbReference>
<name>A0ABT1HHQ5_9NOCA</name>
<dbReference type="InterPro" id="IPR003718">
    <property type="entry name" value="OsmC/Ohr_fam"/>
</dbReference>